<evidence type="ECO:0000256" key="5">
    <source>
        <dbReference type="ARBA" id="ARBA00022840"/>
    </source>
</evidence>
<keyword evidence="8" id="KW-1185">Reference proteome</keyword>
<dbReference type="Gene3D" id="3.40.50.11260">
    <property type="match status" value="1"/>
</dbReference>
<evidence type="ECO:0000256" key="1">
    <source>
        <dbReference type="ARBA" id="ARBA00004496"/>
    </source>
</evidence>
<dbReference type="FunFam" id="3.40.50.11260:FF:000001">
    <property type="entry name" value="Heat shock protein 90 alpha"/>
    <property type="match status" value="1"/>
</dbReference>
<evidence type="ECO:0000256" key="4">
    <source>
        <dbReference type="ARBA" id="ARBA00022741"/>
    </source>
</evidence>
<dbReference type="Proteomes" id="UP000797356">
    <property type="component" value="Chromosome 16"/>
</dbReference>
<comment type="subcellular location">
    <subcellularLocation>
        <location evidence="1">Cytoplasm</location>
    </subcellularLocation>
</comment>
<dbReference type="GO" id="GO:0140662">
    <property type="term" value="F:ATP-dependent protein folding chaperone"/>
    <property type="evidence" value="ECO:0007669"/>
    <property type="project" value="InterPro"/>
</dbReference>
<keyword evidence="4" id="KW-0547">Nucleotide-binding</keyword>
<dbReference type="InterPro" id="IPR001404">
    <property type="entry name" value="Hsp90_fam"/>
</dbReference>
<dbReference type="OrthoDB" id="1898788at2759"/>
<gene>
    <name evidence="7" type="ORF">COCNU_16G004140</name>
</gene>
<accession>A0A8K0IY46</accession>
<evidence type="ECO:0000256" key="6">
    <source>
        <dbReference type="ARBA" id="ARBA00023186"/>
    </source>
</evidence>
<dbReference type="AlphaFoldDB" id="A0A8K0IY46"/>
<evidence type="ECO:0000256" key="3">
    <source>
        <dbReference type="ARBA" id="ARBA00022490"/>
    </source>
</evidence>
<dbReference type="Gene3D" id="3.30.230.80">
    <property type="match status" value="2"/>
</dbReference>
<dbReference type="SUPFAM" id="SSF54211">
    <property type="entry name" value="Ribosomal protein S5 domain 2-like"/>
    <property type="match status" value="1"/>
</dbReference>
<dbReference type="GO" id="GO:0005737">
    <property type="term" value="C:cytoplasm"/>
    <property type="evidence" value="ECO:0007669"/>
    <property type="project" value="UniProtKB-SubCell"/>
</dbReference>
<dbReference type="InterPro" id="IPR020568">
    <property type="entry name" value="Ribosomal_Su5_D2-typ_SF"/>
</dbReference>
<protein>
    <submittedName>
        <fullName evidence="7">Putative Heat shock protein 82</fullName>
    </submittedName>
</protein>
<keyword evidence="3" id="KW-0963">Cytoplasm</keyword>
<reference evidence="7" key="2">
    <citation type="submission" date="2019-07" db="EMBL/GenBank/DDBJ databases">
        <authorList>
            <person name="Yang Y."/>
            <person name="Bocs S."/>
            <person name="Baudouin L."/>
        </authorList>
    </citation>
    <scope>NUCLEOTIDE SEQUENCE</scope>
    <source>
        <tissue evidence="7">Spear leaf of Hainan Tall coconut</tissue>
    </source>
</reference>
<keyword evidence="6" id="KW-0143">Chaperone</keyword>
<proteinExistence type="inferred from homology"/>
<dbReference type="EMBL" id="CM017887">
    <property type="protein sequence ID" value="KAG1371320.1"/>
    <property type="molecule type" value="Genomic_DNA"/>
</dbReference>
<keyword evidence="7" id="KW-0346">Stress response</keyword>
<dbReference type="GO" id="GO:0051082">
    <property type="term" value="F:unfolded protein binding"/>
    <property type="evidence" value="ECO:0007669"/>
    <property type="project" value="InterPro"/>
</dbReference>
<evidence type="ECO:0000313" key="7">
    <source>
        <dbReference type="EMBL" id="KAG1371320.1"/>
    </source>
</evidence>
<dbReference type="GO" id="GO:0005524">
    <property type="term" value="F:ATP binding"/>
    <property type="evidence" value="ECO:0007669"/>
    <property type="project" value="UniProtKB-KW"/>
</dbReference>
<reference evidence="7" key="1">
    <citation type="journal article" date="2017" name="Gigascience">
        <title>The genome draft of coconut (Cocos nucifera).</title>
        <authorList>
            <person name="Xiao Y."/>
            <person name="Xu P."/>
            <person name="Fan H."/>
            <person name="Baudouin L."/>
            <person name="Xia W."/>
            <person name="Bocs S."/>
            <person name="Xu J."/>
            <person name="Li Q."/>
            <person name="Guo A."/>
            <person name="Zhou L."/>
            <person name="Li J."/>
            <person name="Wu Y."/>
            <person name="Ma Z."/>
            <person name="Armero A."/>
            <person name="Issali A.E."/>
            <person name="Liu N."/>
            <person name="Peng M."/>
            <person name="Yang Y."/>
        </authorList>
    </citation>
    <scope>NUCLEOTIDE SEQUENCE</scope>
    <source>
        <tissue evidence="7">Spear leaf of Hainan Tall coconut</tissue>
    </source>
</reference>
<keyword evidence="5" id="KW-0067">ATP-binding</keyword>
<sequence>MLTKKEKEKKKKKIKKISYEWSLVNKQKPIWMRKPKVITEEEYGAFYKTLTNDREEHLGVKHFSMEGQLELKAILFVPKREMLQQNKILKVISKNLVKKCIKMFFEIAENKEDKKFHKAFSKNLKLRIHEDSQNRAKLAELRYHSTKSSNEMTSLKDYVTRMMEGQNDNYHITGESKRFVENSPFLERLKKKGFEVLFMVDAIDEDDVVN</sequence>
<dbReference type="Pfam" id="PF00183">
    <property type="entry name" value="HSP90"/>
    <property type="match status" value="1"/>
</dbReference>
<dbReference type="PANTHER" id="PTHR11528">
    <property type="entry name" value="HEAT SHOCK PROTEIN 90 FAMILY MEMBER"/>
    <property type="match status" value="1"/>
</dbReference>
<comment type="caution">
    <text evidence="7">The sequence shown here is derived from an EMBL/GenBank/DDBJ whole genome shotgun (WGS) entry which is preliminary data.</text>
</comment>
<name>A0A8K0IY46_COCNU</name>
<comment type="similarity">
    <text evidence="2">Belongs to the heat shock protein 90 family.</text>
</comment>
<organism evidence="7 8">
    <name type="scientific">Cocos nucifera</name>
    <name type="common">Coconut palm</name>
    <dbReference type="NCBI Taxonomy" id="13894"/>
    <lineage>
        <taxon>Eukaryota</taxon>
        <taxon>Viridiplantae</taxon>
        <taxon>Streptophyta</taxon>
        <taxon>Embryophyta</taxon>
        <taxon>Tracheophyta</taxon>
        <taxon>Spermatophyta</taxon>
        <taxon>Magnoliopsida</taxon>
        <taxon>Liliopsida</taxon>
        <taxon>Arecaceae</taxon>
        <taxon>Arecoideae</taxon>
        <taxon>Cocoseae</taxon>
        <taxon>Attaleinae</taxon>
        <taxon>Cocos</taxon>
    </lineage>
</organism>
<evidence type="ECO:0000313" key="8">
    <source>
        <dbReference type="Proteomes" id="UP000797356"/>
    </source>
</evidence>
<dbReference type="GO" id="GO:0016887">
    <property type="term" value="F:ATP hydrolysis activity"/>
    <property type="evidence" value="ECO:0007669"/>
    <property type="project" value="InterPro"/>
</dbReference>
<evidence type="ECO:0000256" key="2">
    <source>
        <dbReference type="ARBA" id="ARBA00008239"/>
    </source>
</evidence>